<proteinExistence type="inferred from homology"/>
<dbReference type="InterPro" id="IPR004474">
    <property type="entry name" value="LytR_CpsA_psr"/>
</dbReference>
<comment type="similarity">
    <text evidence="1">Belongs to the LytR/CpsA/Psr (LCP) family.</text>
</comment>
<organism evidence="4 5">
    <name type="scientific">Brevibacillus centrosporus</name>
    <dbReference type="NCBI Taxonomy" id="54910"/>
    <lineage>
        <taxon>Bacteria</taxon>
        <taxon>Bacillati</taxon>
        <taxon>Bacillota</taxon>
        <taxon>Bacilli</taxon>
        <taxon>Bacillales</taxon>
        <taxon>Paenibacillaceae</taxon>
        <taxon>Brevibacillus</taxon>
    </lineage>
</organism>
<evidence type="ECO:0000256" key="1">
    <source>
        <dbReference type="ARBA" id="ARBA00006068"/>
    </source>
</evidence>
<feature type="domain" description="Cell envelope-related transcriptional attenuator" evidence="3">
    <location>
        <begin position="99"/>
        <end position="270"/>
    </location>
</feature>
<protein>
    <submittedName>
        <fullName evidence="4">Transcriptional attenuator, LytR family</fullName>
    </submittedName>
</protein>
<gene>
    <name evidence="4" type="ORF">SAMN05518846_104339</name>
</gene>
<feature type="compositionally biased region" description="Polar residues" evidence="2">
    <location>
        <begin position="401"/>
        <end position="413"/>
    </location>
</feature>
<sequence length="465" mass="50488">MPAKMEKPQTPSNQASKKKRRGRRSKKMYVLLLCCLFFCLVAAGAGYALSQWNKTLEVVTEDPYQLPDQPKIEQPYEEKESLSFVIVGLDTRQNIGMLNTDVLVVAVANPVTKKLTMVSLPRDTRVEIPGYPGYHKINEVFALGEEIKKRAESKGQTVTENGMTLLKKTLESMLGVNVGHYVQLDFEGFTAVIDKLGGVKVDVDKDLVYELPQEGVYRSLKKGTQVLNGEQALGFVRHRLDKRGSAYNSSDFDRNRRQQQVIKAVADKVASVDGISSLTAVLETVGKHIRTDLSKDQINGLAMDFGTISSERMTSLDNGAVWISPYTLWPKENMEAIRTTLQAEMASEKKGDLVKLSDAAVAEVAQAEIKNQPKPASKPAATVQTASPAPPAKEPDKKPNSTKPTTPANSDVDPTNPVPDGTSDGPGNGQEGTEEQPYSPDMPPPDILAPPAPVESGEGASQGGV</sequence>
<evidence type="ECO:0000313" key="5">
    <source>
        <dbReference type="Proteomes" id="UP000198915"/>
    </source>
</evidence>
<dbReference type="AlphaFoldDB" id="A0A1I3SXA5"/>
<evidence type="ECO:0000259" key="3">
    <source>
        <dbReference type="Pfam" id="PF03816"/>
    </source>
</evidence>
<feature type="compositionally biased region" description="Pro residues" evidence="2">
    <location>
        <begin position="440"/>
        <end position="453"/>
    </location>
</feature>
<reference evidence="5" key="1">
    <citation type="submission" date="2016-10" db="EMBL/GenBank/DDBJ databases">
        <authorList>
            <person name="Varghese N."/>
            <person name="Submissions S."/>
        </authorList>
    </citation>
    <scope>NUCLEOTIDE SEQUENCE [LARGE SCALE GENOMIC DNA]</scope>
    <source>
        <strain evidence="5">OK042</strain>
    </source>
</reference>
<dbReference type="InterPro" id="IPR050922">
    <property type="entry name" value="LytR/CpsA/Psr_CW_biosynth"/>
</dbReference>
<dbReference type="Gene3D" id="3.40.630.190">
    <property type="entry name" value="LCP protein"/>
    <property type="match status" value="1"/>
</dbReference>
<evidence type="ECO:0000313" key="4">
    <source>
        <dbReference type="EMBL" id="SFJ63504.1"/>
    </source>
</evidence>
<dbReference type="PANTHER" id="PTHR33392:SF6">
    <property type="entry name" value="POLYISOPRENYL-TEICHOIC ACID--PEPTIDOGLYCAN TEICHOIC ACID TRANSFERASE TAGU"/>
    <property type="match status" value="1"/>
</dbReference>
<keyword evidence="5" id="KW-1185">Reference proteome</keyword>
<dbReference type="Proteomes" id="UP000198915">
    <property type="component" value="Unassembled WGS sequence"/>
</dbReference>
<feature type="region of interest" description="Disordered" evidence="2">
    <location>
        <begin position="1"/>
        <end position="22"/>
    </location>
</feature>
<dbReference type="STRING" id="1884381.SAMN05518846_104339"/>
<dbReference type="Pfam" id="PF03816">
    <property type="entry name" value="LytR_cpsA_psr"/>
    <property type="match status" value="1"/>
</dbReference>
<dbReference type="PANTHER" id="PTHR33392">
    <property type="entry name" value="POLYISOPRENYL-TEICHOIC ACID--PEPTIDOGLYCAN TEICHOIC ACID TRANSFERASE TAGU"/>
    <property type="match status" value="1"/>
</dbReference>
<accession>A0A1I3SXA5</accession>
<evidence type="ECO:0000256" key="2">
    <source>
        <dbReference type="SAM" id="MobiDB-lite"/>
    </source>
</evidence>
<dbReference type="NCBIfam" id="TIGR00350">
    <property type="entry name" value="lytR_cpsA_psr"/>
    <property type="match status" value="1"/>
</dbReference>
<feature type="region of interest" description="Disordered" evidence="2">
    <location>
        <begin position="368"/>
        <end position="465"/>
    </location>
</feature>
<name>A0A1I3SXA5_9BACL</name>
<dbReference type="EMBL" id="FORT01000004">
    <property type="protein sequence ID" value="SFJ63504.1"/>
    <property type="molecule type" value="Genomic_DNA"/>
</dbReference>
<dbReference type="RefSeq" id="WP_175530506.1">
    <property type="nucleotide sequence ID" value="NZ_FORT01000004.1"/>
</dbReference>